<keyword evidence="1" id="KW-0812">Transmembrane</keyword>
<feature type="domain" description="Acyltransferase 3" evidence="2">
    <location>
        <begin position="17"/>
        <end position="334"/>
    </location>
</feature>
<reference evidence="3 4" key="1">
    <citation type="submission" date="2017-01" db="EMBL/GenBank/DDBJ databases">
        <title>A new Hymenobacter.</title>
        <authorList>
            <person name="Liang Y."/>
            <person name="Feng F."/>
        </authorList>
    </citation>
    <scope>NUCLEOTIDE SEQUENCE [LARGE SCALE GENOMIC DNA]</scope>
    <source>
        <strain evidence="3">MIMBbqt21</strain>
    </source>
</reference>
<dbReference type="RefSeq" id="WP_086596314.1">
    <property type="nucleotide sequence ID" value="NZ_MTSE01000017.1"/>
</dbReference>
<dbReference type="OrthoDB" id="9796461at2"/>
<feature type="transmembrane region" description="Helical" evidence="1">
    <location>
        <begin position="12"/>
        <end position="31"/>
    </location>
</feature>
<keyword evidence="1" id="KW-1133">Transmembrane helix</keyword>
<accession>A0A243W7Z9</accession>
<dbReference type="AlphaFoldDB" id="A0A243W7Z9"/>
<protein>
    <recommendedName>
        <fullName evidence="2">Acyltransferase 3 domain-containing protein</fullName>
    </recommendedName>
</protein>
<dbReference type="Pfam" id="PF01757">
    <property type="entry name" value="Acyl_transf_3"/>
    <property type="match status" value="1"/>
</dbReference>
<dbReference type="EMBL" id="MTSE01000017">
    <property type="protein sequence ID" value="OUJ71199.1"/>
    <property type="molecule type" value="Genomic_DNA"/>
</dbReference>
<comment type="caution">
    <text evidence="3">The sequence shown here is derived from an EMBL/GenBank/DDBJ whole genome shotgun (WGS) entry which is preliminary data.</text>
</comment>
<evidence type="ECO:0000256" key="1">
    <source>
        <dbReference type="SAM" id="Phobius"/>
    </source>
</evidence>
<organism evidence="3 4">
    <name type="scientific">Hymenobacter crusticola</name>
    <dbReference type="NCBI Taxonomy" id="1770526"/>
    <lineage>
        <taxon>Bacteria</taxon>
        <taxon>Pseudomonadati</taxon>
        <taxon>Bacteroidota</taxon>
        <taxon>Cytophagia</taxon>
        <taxon>Cytophagales</taxon>
        <taxon>Hymenobacteraceae</taxon>
        <taxon>Hymenobacter</taxon>
    </lineage>
</organism>
<dbReference type="GO" id="GO:0016747">
    <property type="term" value="F:acyltransferase activity, transferring groups other than amino-acyl groups"/>
    <property type="evidence" value="ECO:0007669"/>
    <property type="project" value="InterPro"/>
</dbReference>
<proteinExistence type="predicted"/>
<feature type="transmembrane region" description="Helical" evidence="1">
    <location>
        <begin position="89"/>
        <end position="111"/>
    </location>
</feature>
<sequence length="376" mass="41913">MSDSTPRVLSGAASILLDSLRLGAALIVFYRHALVMWYPAMAHPIGQPGDIAHAAVVVFFVLSGYVIAHTTAGNNRGPLQYAQARLSRLCSVVLPALVFTAVIQVLLLWLSPALVAEYSRGLAWPRYLLTAGFLNEVWFLSAAPPLNEALWSLSFEFWYYVIFGLWFYRRAGFRGLLLPACACLIAGPKILVMMPVWLVGVVAYRLPRPQLPALTAWLLVAGSLCAAGAMVVYLLPLPYGLGRVPWFFASQFLTDWVVGLCMAVALWMLPSPRSSKAAPKWIGQFRQVADLTFPIYVLHFPLLVLWRALFAQHLYDATQLAQALGTVLILAAIIGVLLEKQRTVWVRFFQGLLQHQQRKIYLKRLALQLELSPKIQ</sequence>
<name>A0A243W7Z9_9BACT</name>
<keyword evidence="4" id="KW-1185">Reference proteome</keyword>
<feature type="transmembrane region" description="Helical" evidence="1">
    <location>
        <begin position="288"/>
        <end position="308"/>
    </location>
</feature>
<dbReference type="InterPro" id="IPR002656">
    <property type="entry name" value="Acyl_transf_3_dom"/>
</dbReference>
<feature type="transmembrane region" description="Helical" evidence="1">
    <location>
        <begin position="175"/>
        <end position="204"/>
    </location>
</feature>
<feature type="transmembrane region" description="Helical" evidence="1">
    <location>
        <begin position="216"/>
        <end position="235"/>
    </location>
</feature>
<feature type="transmembrane region" description="Helical" evidence="1">
    <location>
        <begin position="320"/>
        <end position="338"/>
    </location>
</feature>
<evidence type="ECO:0000259" key="2">
    <source>
        <dbReference type="Pfam" id="PF01757"/>
    </source>
</evidence>
<feature type="transmembrane region" description="Helical" evidence="1">
    <location>
        <begin position="150"/>
        <end position="169"/>
    </location>
</feature>
<feature type="transmembrane region" description="Helical" evidence="1">
    <location>
        <begin position="247"/>
        <end position="267"/>
    </location>
</feature>
<gene>
    <name evidence="3" type="ORF">BXP70_22215</name>
</gene>
<feature type="transmembrane region" description="Helical" evidence="1">
    <location>
        <begin position="51"/>
        <end position="68"/>
    </location>
</feature>
<feature type="transmembrane region" description="Helical" evidence="1">
    <location>
        <begin position="123"/>
        <end position="143"/>
    </location>
</feature>
<evidence type="ECO:0000313" key="3">
    <source>
        <dbReference type="EMBL" id="OUJ71199.1"/>
    </source>
</evidence>
<keyword evidence="1" id="KW-0472">Membrane</keyword>
<dbReference type="Proteomes" id="UP000194873">
    <property type="component" value="Unassembled WGS sequence"/>
</dbReference>
<evidence type="ECO:0000313" key="4">
    <source>
        <dbReference type="Proteomes" id="UP000194873"/>
    </source>
</evidence>